<dbReference type="Proteomes" id="UP001327225">
    <property type="component" value="Chromosome"/>
</dbReference>
<proteinExistence type="predicted"/>
<reference evidence="2" key="1">
    <citation type="submission" date="2023-12" db="EMBL/GenBank/DDBJ databases">
        <title>Novel species in genus Nocardioides.</title>
        <authorList>
            <person name="Zhou H."/>
        </authorList>
    </citation>
    <scope>NUCLEOTIDE SEQUENCE [LARGE SCALE GENOMIC DNA]</scope>
    <source>
        <strain evidence="2">HM61</strain>
    </source>
</reference>
<accession>A0ABZ0ZPW9</accession>
<keyword evidence="2" id="KW-1185">Reference proteome</keyword>
<protein>
    <submittedName>
        <fullName evidence="1">Uncharacterized protein</fullName>
    </submittedName>
</protein>
<sequence length="123" mass="13032">MRRVLLGVGAAGGMLLAAAGFVVLLNLTVYVDASVPPRSDLPELPRGLSIVNETEACGSGSCYREFDIKSSRGESPDSILARLPPDEECSSHSLVDRRPLCVGYRLGPNGPQGYVSLGKWQGS</sequence>
<name>A0ABZ0ZPW9_9ACTN</name>
<organism evidence="1 2">
    <name type="scientific">Nocardioides bizhenqiangii</name>
    <dbReference type="NCBI Taxonomy" id="3095076"/>
    <lineage>
        <taxon>Bacteria</taxon>
        <taxon>Bacillati</taxon>
        <taxon>Actinomycetota</taxon>
        <taxon>Actinomycetes</taxon>
        <taxon>Propionibacteriales</taxon>
        <taxon>Nocardioidaceae</taxon>
        <taxon>Nocardioides</taxon>
    </lineage>
</organism>
<evidence type="ECO:0000313" key="2">
    <source>
        <dbReference type="Proteomes" id="UP001327225"/>
    </source>
</evidence>
<evidence type="ECO:0000313" key="1">
    <source>
        <dbReference type="EMBL" id="WQQ26268.1"/>
    </source>
</evidence>
<dbReference type="RefSeq" id="WP_322454610.1">
    <property type="nucleotide sequence ID" value="NZ_CP141059.1"/>
</dbReference>
<dbReference type="EMBL" id="CP141059">
    <property type="protein sequence ID" value="WQQ26268.1"/>
    <property type="molecule type" value="Genomic_DNA"/>
</dbReference>
<gene>
    <name evidence="1" type="ORF">SHK19_20190</name>
</gene>